<accession>A0A543CWV9</accession>
<sequence length="82" mass="9362">MTSEQDLLDRIQRLVEEEKSLRARRGDGRLGRDAEAERLDAVEIQLDQCWDLLRQRRALQEVGRSPDQAAARPAGEVEGYLS</sequence>
<feature type="region of interest" description="Disordered" evidence="1">
    <location>
        <begin position="61"/>
        <end position="82"/>
    </location>
</feature>
<protein>
    <submittedName>
        <fullName evidence="2">Uncharacterized protein DUF2630</fullName>
    </submittedName>
</protein>
<organism evidence="2 3">
    <name type="scientific">Pseudonocardia kunmingensis</name>
    <dbReference type="NCBI Taxonomy" id="630975"/>
    <lineage>
        <taxon>Bacteria</taxon>
        <taxon>Bacillati</taxon>
        <taxon>Actinomycetota</taxon>
        <taxon>Actinomycetes</taxon>
        <taxon>Pseudonocardiales</taxon>
        <taxon>Pseudonocardiaceae</taxon>
        <taxon>Pseudonocardia</taxon>
    </lineage>
</organism>
<evidence type="ECO:0000313" key="2">
    <source>
        <dbReference type="EMBL" id="TQM01596.1"/>
    </source>
</evidence>
<reference evidence="2 3" key="1">
    <citation type="submission" date="2019-06" db="EMBL/GenBank/DDBJ databases">
        <title>Sequencing the genomes of 1000 actinobacteria strains.</title>
        <authorList>
            <person name="Klenk H.-P."/>
        </authorList>
    </citation>
    <scope>NUCLEOTIDE SEQUENCE [LARGE SCALE GENOMIC DNA]</scope>
    <source>
        <strain evidence="2 3">DSM 45301</strain>
    </source>
</reference>
<dbReference type="Proteomes" id="UP000315677">
    <property type="component" value="Unassembled WGS sequence"/>
</dbReference>
<dbReference type="RefSeq" id="WP_142065182.1">
    <property type="nucleotide sequence ID" value="NZ_VFPA01000009.1"/>
</dbReference>
<dbReference type="InterPro" id="IPR020311">
    <property type="entry name" value="Uncharacterised_Rv0898c"/>
</dbReference>
<dbReference type="OrthoDB" id="7376174at2"/>
<proteinExistence type="predicted"/>
<evidence type="ECO:0000313" key="3">
    <source>
        <dbReference type="Proteomes" id="UP000315677"/>
    </source>
</evidence>
<name>A0A543CWV9_9PSEU</name>
<dbReference type="AlphaFoldDB" id="A0A543CWV9"/>
<evidence type="ECO:0000256" key="1">
    <source>
        <dbReference type="SAM" id="MobiDB-lite"/>
    </source>
</evidence>
<gene>
    <name evidence="2" type="ORF">FB558_8485</name>
</gene>
<dbReference type="EMBL" id="VFPA01000009">
    <property type="protein sequence ID" value="TQM01596.1"/>
    <property type="molecule type" value="Genomic_DNA"/>
</dbReference>
<keyword evidence="3" id="KW-1185">Reference proteome</keyword>
<comment type="caution">
    <text evidence="2">The sequence shown here is derived from an EMBL/GenBank/DDBJ whole genome shotgun (WGS) entry which is preliminary data.</text>
</comment>
<dbReference type="Pfam" id="PF10944">
    <property type="entry name" value="DUF2630"/>
    <property type="match status" value="1"/>
</dbReference>